<feature type="transmembrane region" description="Helical" evidence="5">
    <location>
        <begin position="125"/>
        <end position="146"/>
    </location>
</feature>
<evidence type="ECO:0000313" key="6">
    <source>
        <dbReference type="EMBL" id="OAA62708.1"/>
    </source>
</evidence>
<dbReference type="Pfam" id="PF04750">
    <property type="entry name" value="Far-17a_AIG1"/>
    <property type="match status" value="1"/>
</dbReference>
<dbReference type="EMBL" id="AZHD01000006">
    <property type="protein sequence ID" value="OAA62708.1"/>
    <property type="molecule type" value="Genomic_DNA"/>
</dbReference>
<dbReference type="PANTHER" id="PTHR10989">
    <property type="entry name" value="ANDROGEN-INDUCED PROTEIN 1-RELATED"/>
    <property type="match status" value="1"/>
</dbReference>
<feature type="transmembrane region" description="Helical" evidence="5">
    <location>
        <begin position="158"/>
        <end position="177"/>
    </location>
</feature>
<evidence type="ECO:0000256" key="1">
    <source>
        <dbReference type="ARBA" id="ARBA00004127"/>
    </source>
</evidence>
<comment type="subcellular location">
    <subcellularLocation>
        <location evidence="1">Endomembrane system</location>
        <topology evidence="1">Multi-pass membrane protein</topology>
    </subcellularLocation>
</comment>
<dbReference type="Proteomes" id="UP000076874">
    <property type="component" value="Unassembled WGS sequence"/>
</dbReference>
<evidence type="ECO:0000256" key="3">
    <source>
        <dbReference type="ARBA" id="ARBA00022989"/>
    </source>
</evidence>
<organism evidence="6 7">
    <name type="scientific">Niveomyces insectorum RCEF 264</name>
    <dbReference type="NCBI Taxonomy" id="1081102"/>
    <lineage>
        <taxon>Eukaryota</taxon>
        <taxon>Fungi</taxon>
        <taxon>Dikarya</taxon>
        <taxon>Ascomycota</taxon>
        <taxon>Pezizomycotina</taxon>
        <taxon>Sordariomycetes</taxon>
        <taxon>Hypocreomycetidae</taxon>
        <taxon>Hypocreales</taxon>
        <taxon>Cordycipitaceae</taxon>
        <taxon>Niveomyces</taxon>
    </lineage>
</organism>
<dbReference type="GO" id="GO:0012505">
    <property type="term" value="C:endomembrane system"/>
    <property type="evidence" value="ECO:0007669"/>
    <property type="project" value="UniProtKB-SubCell"/>
</dbReference>
<feature type="transmembrane region" description="Helical" evidence="5">
    <location>
        <begin position="197"/>
        <end position="218"/>
    </location>
</feature>
<keyword evidence="4 5" id="KW-0472">Membrane</keyword>
<evidence type="ECO:0000256" key="5">
    <source>
        <dbReference type="SAM" id="Phobius"/>
    </source>
</evidence>
<dbReference type="PANTHER" id="PTHR10989:SF16">
    <property type="entry name" value="AT02829P-RELATED"/>
    <property type="match status" value="1"/>
</dbReference>
<feature type="transmembrane region" description="Helical" evidence="5">
    <location>
        <begin position="86"/>
        <end position="105"/>
    </location>
</feature>
<keyword evidence="3 5" id="KW-1133">Transmembrane helix</keyword>
<comment type="caution">
    <text evidence="6">The sequence shown here is derived from an EMBL/GenBank/DDBJ whole genome shotgun (WGS) entry which is preliminary data.</text>
</comment>
<reference evidence="6 7" key="1">
    <citation type="journal article" date="2016" name="Genome Biol. Evol.">
        <title>Divergent and convergent evolution of fungal pathogenicity.</title>
        <authorList>
            <person name="Shang Y."/>
            <person name="Xiao G."/>
            <person name="Zheng P."/>
            <person name="Cen K."/>
            <person name="Zhan S."/>
            <person name="Wang C."/>
        </authorList>
    </citation>
    <scope>NUCLEOTIDE SEQUENCE [LARGE SCALE GENOMIC DNA]</scope>
    <source>
        <strain evidence="6 7">RCEF 264</strain>
    </source>
</reference>
<proteinExistence type="predicted"/>
<protein>
    <submittedName>
        <fullName evidence="6">Integral membrane protein</fullName>
    </submittedName>
</protein>
<evidence type="ECO:0000256" key="4">
    <source>
        <dbReference type="ARBA" id="ARBA00023136"/>
    </source>
</evidence>
<feature type="transmembrane region" description="Helical" evidence="5">
    <location>
        <begin position="51"/>
        <end position="74"/>
    </location>
</feature>
<feature type="transmembrane region" description="Helical" evidence="5">
    <location>
        <begin position="20"/>
        <end position="39"/>
    </location>
</feature>
<sequence length="234" mass="25610">MHPKHPLQRLASPARSASLVLHLAGIGSFIASFVYLHRFPQMPGGSVGGNFQFLTILGLALSLVTYALGAAADVTGATPLFAAKNVLAVCVAPLEVLVSLLYWSLQTIDPHLLYPPDLPAELVLPVLPDVGFHLAPAVFLTLDLLLCSPPWTIHVQEALLLSLALACSYWAWIEYCFSHNGFYPYPIFQLLNTPQRILLFGFSAVLMTGCTVLLKRLYRMTNGEVVRRLAGKEE</sequence>
<dbReference type="OrthoDB" id="1898221at2759"/>
<keyword evidence="7" id="KW-1185">Reference proteome</keyword>
<dbReference type="InterPro" id="IPR006838">
    <property type="entry name" value="ADTRP_AIG1"/>
</dbReference>
<dbReference type="AlphaFoldDB" id="A0A167VK16"/>
<gene>
    <name evidence="6" type="ORF">SPI_04248</name>
</gene>
<keyword evidence="2 5" id="KW-0812">Transmembrane</keyword>
<evidence type="ECO:0000256" key="2">
    <source>
        <dbReference type="ARBA" id="ARBA00022692"/>
    </source>
</evidence>
<name>A0A167VK16_9HYPO</name>
<dbReference type="GO" id="GO:0016020">
    <property type="term" value="C:membrane"/>
    <property type="evidence" value="ECO:0007669"/>
    <property type="project" value="InterPro"/>
</dbReference>
<accession>A0A167VK16</accession>
<evidence type="ECO:0000313" key="7">
    <source>
        <dbReference type="Proteomes" id="UP000076874"/>
    </source>
</evidence>